<dbReference type="InterPro" id="IPR050937">
    <property type="entry name" value="TEC1_TEAD_TF"/>
</dbReference>
<evidence type="ECO:0000256" key="6">
    <source>
        <dbReference type="PROSITE-ProRule" id="PRU00505"/>
    </source>
</evidence>
<dbReference type="InterPro" id="IPR038096">
    <property type="entry name" value="TEA/ATTS_sf"/>
</dbReference>
<keyword evidence="10" id="KW-1185">Reference proteome</keyword>
<feature type="domain" description="TEA" evidence="8">
    <location>
        <begin position="168"/>
        <end position="242"/>
    </location>
</feature>
<comment type="similarity">
    <text evidence="2">Belongs to the TEC1 family.</text>
</comment>
<gene>
    <name evidence="9" type="primary">Piso0_001681</name>
    <name evidence="9" type="ORF">GNLVRS01_PISO0F11731g</name>
</gene>
<evidence type="ECO:0000256" key="1">
    <source>
        <dbReference type="ARBA" id="ARBA00004123"/>
    </source>
</evidence>
<dbReference type="PROSITE" id="PS51088">
    <property type="entry name" value="TEA_2"/>
    <property type="match status" value="1"/>
</dbReference>
<dbReference type="EMBL" id="FO082054">
    <property type="protein sequence ID" value="CCE88891.1"/>
    <property type="molecule type" value="Genomic_DNA"/>
</dbReference>
<feature type="region of interest" description="Disordered" evidence="7">
    <location>
        <begin position="584"/>
        <end position="614"/>
    </location>
</feature>
<feature type="region of interest" description="Disordered" evidence="7">
    <location>
        <begin position="126"/>
        <end position="164"/>
    </location>
</feature>
<dbReference type="PRINTS" id="PR00065">
    <property type="entry name" value="TEADOMAIN"/>
</dbReference>
<evidence type="ECO:0000256" key="4">
    <source>
        <dbReference type="ARBA" id="ARBA00023163"/>
    </source>
</evidence>
<keyword evidence="4" id="KW-0804">Transcription</keyword>
<feature type="compositionally biased region" description="Polar residues" evidence="7">
    <location>
        <begin position="605"/>
        <end position="614"/>
    </location>
</feature>
<evidence type="ECO:0000256" key="2">
    <source>
        <dbReference type="ARBA" id="ARBA00008421"/>
    </source>
</evidence>
<dbReference type="GO" id="GO:0005667">
    <property type="term" value="C:transcription regulator complex"/>
    <property type="evidence" value="ECO:0007669"/>
    <property type="project" value="TreeGrafter"/>
</dbReference>
<dbReference type="PANTHER" id="PTHR11834:SF0">
    <property type="entry name" value="PROTEIN SCALLOPED"/>
    <property type="match status" value="1"/>
</dbReference>
<dbReference type="GO" id="GO:0000981">
    <property type="term" value="F:DNA-binding transcription factor activity, RNA polymerase II-specific"/>
    <property type="evidence" value="ECO:0007669"/>
    <property type="project" value="TreeGrafter"/>
</dbReference>
<feature type="compositionally biased region" description="Low complexity" evidence="7">
    <location>
        <begin position="86"/>
        <end position="99"/>
    </location>
</feature>
<dbReference type="HOGENOM" id="CLU_345157_0_0_1"/>
<dbReference type="AlphaFoldDB" id="G8YLF7"/>
<feature type="compositionally biased region" description="Polar residues" evidence="7">
    <location>
        <begin position="132"/>
        <end position="161"/>
    </location>
</feature>
<dbReference type="GO" id="GO:0005634">
    <property type="term" value="C:nucleus"/>
    <property type="evidence" value="ECO:0007669"/>
    <property type="project" value="UniProtKB-SubCell"/>
</dbReference>
<dbReference type="OrthoDB" id="10006572at2759"/>
<feature type="compositionally biased region" description="Low complexity" evidence="7">
    <location>
        <begin position="591"/>
        <end position="604"/>
    </location>
</feature>
<dbReference type="Gene3D" id="6.10.20.40">
    <property type="entry name" value="TEA/ATTS domain"/>
    <property type="match status" value="1"/>
</dbReference>
<dbReference type="STRING" id="559304.G8YLF7"/>
<evidence type="ECO:0000313" key="10">
    <source>
        <dbReference type="Proteomes" id="UP000005222"/>
    </source>
</evidence>
<proteinExistence type="inferred from homology"/>
<dbReference type="Pfam" id="PF01285">
    <property type="entry name" value="TEA"/>
    <property type="match status" value="1"/>
</dbReference>
<dbReference type="eggNOG" id="KOG3841">
    <property type="taxonomic scope" value="Eukaryota"/>
</dbReference>
<evidence type="ECO:0000256" key="5">
    <source>
        <dbReference type="ARBA" id="ARBA00023242"/>
    </source>
</evidence>
<keyword evidence="3" id="KW-0805">Transcription regulation</keyword>
<keyword evidence="5" id="KW-0539">Nucleus</keyword>
<evidence type="ECO:0000256" key="3">
    <source>
        <dbReference type="ARBA" id="ARBA00023015"/>
    </source>
</evidence>
<dbReference type="InParanoid" id="G8YLF7"/>
<feature type="DNA-binding region" description="TEA" evidence="6">
    <location>
        <begin position="168"/>
        <end position="242"/>
    </location>
</feature>
<sequence>MSQTPMQTPDSRQKGRLPIIVDISIDDRGKQFYQIHESSRRVRTEMPRARRVVDGEVDRTPTRSELGVLSPGVQEWAQRSGAIASAGATDTAGSSSRGAETPTAKLASTVPSEGVFPDFSELQDLSAFPKSPSGSAHQVQQQLAQMNTQESQHEMSSSSAAGQFDDENAVGSDIWSADVEEAFEEILAIIPKNGSNKIKVSGRSCGRNELISDYIFSKTGKLRSRKQVSSHIQVIKNIGQKTDIIQLILRGPSFSSKEEEHSNYLKFEEIFSKINIDKSLGRHSLSSKRADTHSSSLLAGNMAKRLKQEREVLPDVRNANAGTHSNPHSRSTLPSGPAVNVENFFMLINSSDFGSPIVLTFQKTNPVKSLTLRQDAKISNRFPGLLEFKDTNIPIIHNMVNIYIPPGVAAENLDGLQSNYLLKTESGSQNSAKESPSYNQNFGNMNEQTMLEESQSLGGASTVSSGSQPESSISIFTCIYSFGHEIFKFNEENVLLNESRPFMPNFWKAFISKLLKSDESQRASLAFKGISIKQIIYDPSPDDPSRVRKQNIRSVIIWEFACVDSLKVAYTTTTNISLPRDINVPAENAGRSRGSTGSRDSVGSKSSIDSWVSSPDTVPKPLAVSKSVNIPNAVVSAQSNYSEVPQIPIASQSYDDELLAIDASASNSGSGDIQSVKLENAINVPMFDSSAAMQQRHSAPGDYEFSNDQQMNYSQHPFPFQKPVIVAPQSTPPINQSLDYIASQSQAIPGQSKNQISIQKKFESLQIQRQLSSNLPDFSINPQAALPKASLSDPSLTSPIFVDADMVSLDLDNSNCNYKS</sequence>
<reference evidence="9 10" key="1">
    <citation type="journal article" date="2012" name="G3 (Bethesda)">
        <title>Pichia sorbitophila, an interspecies yeast hybrid reveals early steps of genome resolution following polyploidization.</title>
        <authorList>
            <person name="Leh Louis V."/>
            <person name="Despons L."/>
            <person name="Friedrich A."/>
            <person name="Martin T."/>
            <person name="Durrens P."/>
            <person name="Casaregola S."/>
            <person name="Neuveglise C."/>
            <person name="Fairhead C."/>
            <person name="Marck C."/>
            <person name="Cruz J.A."/>
            <person name="Straub M.L."/>
            <person name="Kugler V."/>
            <person name="Sacerdot C."/>
            <person name="Uzunov Z."/>
            <person name="Thierry A."/>
            <person name="Weiss S."/>
            <person name="Bleykasten C."/>
            <person name="De Montigny J."/>
            <person name="Jacques N."/>
            <person name="Jung P."/>
            <person name="Lemaire M."/>
            <person name="Mallet S."/>
            <person name="Morel G."/>
            <person name="Richard G.F."/>
            <person name="Sarkar A."/>
            <person name="Savel G."/>
            <person name="Schacherer J."/>
            <person name="Seret M.L."/>
            <person name="Talla E."/>
            <person name="Samson G."/>
            <person name="Jubin C."/>
            <person name="Poulain J."/>
            <person name="Vacherie B."/>
            <person name="Barbe V."/>
            <person name="Pelletier E."/>
            <person name="Sherman D.J."/>
            <person name="Westhof E."/>
            <person name="Weissenbach J."/>
            <person name="Baret P.V."/>
            <person name="Wincker P."/>
            <person name="Gaillardin C."/>
            <person name="Dujon B."/>
            <person name="Souciet J.L."/>
        </authorList>
    </citation>
    <scope>NUCLEOTIDE SEQUENCE [LARGE SCALE GENOMIC DNA]</scope>
    <source>
        <strain evidence="10">ATCC MYA-4447 / BCRC 22081 / CBS 7064 / NBRC 10061 / NRRL Y-12695</strain>
    </source>
</reference>
<comment type="subcellular location">
    <subcellularLocation>
        <location evidence="1">Nucleus</location>
    </subcellularLocation>
</comment>
<evidence type="ECO:0000256" key="7">
    <source>
        <dbReference type="SAM" id="MobiDB-lite"/>
    </source>
</evidence>
<name>G8YLF7_PICSO</name>
<accession>G8YLF7</accession>
<protein>
    <submittedName>
        <fullName evidence="9">Piso0_001681 protein</fullName>
    </submittedName>
</protein>
<dbReference type="Proteomes" id="UP000005222">
    <property type="component" value="Chromosome F"/>
</dbReference>
<dbReference type="PANTHER" id="PTHR11834">
    <property type="entry name" value="TRANSCRIPTIONAL ENHANCER FACTOR TEF RELATED"/>
    <property type="match status" value="1"/>
</dbReference>
<organism evidence="9 10">
    <name type="scientific">Pichia sorbitophila (strain ATCC MYA-4447 / BCRC 22081 / CBS 7064 / NBRC 10061 / NRRL Y-12695)</name>
    <name type="common">Hybrid yeast</name>
    <dbReference type="NCBI Taxonomy" id="559304"/>
    <lineage>
        <taxon>Eukaryota</taxon>
        <taxon>Fungi</taxon>
        <taxon>Dikarya</taxon>
        <taxon>Ascomycota</taxon>
        <taxon>Saccharomycotina</taxon>
        <taxon>Pichiomycetes</taxon>
        <taxon>Debaryomycetaceae</taxon>
        <taxon>Millerozyma</taxon>
    </lineage>
</organism>
<dbReference type="SMART" id="SM00426">
    <property type="entry name" value="TEA"/>
    <property type="match status" value="1"/>
</dbReference>
<feature type="region of interest" description="Disordered" evidence="7">
    <location>
        <begin position="86"/>
        <end position="105"/>
    </location>
</feature>
<evidence type="ECO:0000259" key="8">
    <source>
        <dbReference type="PROSITE" id="PS51088"/>
    </source>
</evidence>
<dbReference type="InterPro" id="IPR000818">
    <property type="entry name" value="TEA/ATTS_dom"/>
</dbReference>
<dbReference type="GO" id="GO:0000978">
    <property type="term" value="F:RNA polymerase II cis-regulatory region sequence-specific DNA binding"/>
    <property type="evidence" value="ECO:0007669"/>
    <property type="project" value="TreeGrafter"/>
</dbReference>
<evidence type="ECO:0000313" key="9">
    <source>
        <dbReference type="EMBL" id="CCE88891.1"/>
    </source>
</evidence>